<sequence>MSQETDTSNPFWEPAEEQPQERPQQQPSNPFDESDLAVQGDESIDTLLVTEGNQSVAPVNSISTTTGDAPAEERTPTWDQIATFLLRKGLHLTALEFHTELYERGIQLPKLRDFFSNPGNFESVRDITPGENEFLGDRSLRRASSSQTLDSIDFARDPSEDDPNARVDERVAVLEFELRKAKDVIQSLREHLTSLTGSSEDGQPEALPTVNSFKPTGLTRTSVHTHSIEPVEPTTPAQPLEKRALDFLVNEYLLLNEYKLTSITFTDECQDLDFDDWDDVGLNIAKPPGLIALYRRFRYGGKVAIETPIPSHHASPVRPEKRETSAQTEPPTPGPSIPGTPTPSSPAFSPQDLIISELRSENQRLLTDLQALKQRCEAAESVVPPKPVVNADRRVNALVSLQEDPDAFALGDSASGAADAVLSQTSSTPLLSSPLTAPLRRASLTRMGEALRSVVLPPTMDADADHRRMLETISRISLKKDHLVALLAESIPHIIPNVLLSKRQEIVPLLLITILLHEDATVRDSLLHQLFNLLKKPEEQHRQMILSGCERYAALASGDRLEGELLPQCWTQISHKYAERRMLVAESCAVLAPYASPGLSGSLIISMLKQMLTEDKNAEVREKVLHSLALVCLFVNDPDKLYQLVDLLRISMADTAESVVRAALNVYLPALATWTQCYSVLGLRLIETNFLGRLESGHEAAIATAMLGLMKLVPHVYADVVKTGPWKDPEHDVVVDDVLVEVVRNRLPITDDPLEDLSTLIGPDFVVQCAKLYAYLDREWYQEWPQLKWVIDAFIPRLCQYSASLHVTKSVSVISVVDLFKRFISYFGDSFATAHVSRCMKGKIQELGANFLCHAIFVCFACAVVALGEPKQLQEFLSSALVSISDQSLPLDGLQLIFSDLADRFPEDLTQVCWAGIVHHSVPVRLNAARLLRSLCGLFSRSSQHMESLVAPLVTMTSDQEPRIRFETIPSLSALLSARIQEEKLLTVFQGFLDDREHLDIVDESVRWLAKCASAMDKKFYQEFLLPRLAVLVAQNPRLQVYRKDMAICLLDGYVTLSCSSMGEEKWLVAPVLQSLRSLLQELRELNLPEYVDIAQELSDRLSRANTPGMAGSEEIKTKVMSKIKDSGLTTMFKKK</sequence>
<evidence type="ECO:0000256" key="1">
    <source>
        <dbReference type="SAM" id="Coils"/>
    </source>
</evidence>
<evidence type="ECO:0000256" key="2">
    <source>
        <dbReference type="SAM" id="MobiDB-lite"/>
    </source>
</evidence>
<feature type="region of interest" description="Disordered" evidence="2">
    <location>
        <begin position="1"/>
        <end position="43"/>
    </location>
</feature>
<dbReference type="InterPro" id="IPR040362">
    <property type="entry name" value="RELCH"/>
</dbReference>
<dbReference type="GO" id="GO:0005802">
    <property type="term" value="C:trans-Golgi network"/>
    <property type="evidence" value="ECO:0007669"/>
    <property type="project" value="InterPro"/>
</dbReference>
<reference evidence="4" key="1">
    <citation type="submission" date="2017-01" db="EMBL/GenBank/DDBJ databases">
        <title>Comparative genomics of anhydrobiosis in the tardigrade Hypsibius dujardini.</title>
        <authorList>
            <person name="Yoshida Y."/>
            <person name="Koutsovoulos G."/>
            <person name="Laetsch D."/>
            <person name="Stevens L."/>
            <person name="Kumar S."/>
            <person name="Horikawa D."/>
            <person name="Ishino K."/>
            <person name="Komine S."/>
            <person name="Tomita M."/>
            <person name="Blaxter M."/>
            <person name="Arakawa K."/>
        </authorList>
    </citation>
    <scope>NUCLEOTIDE SEQUENCE [LARGE SCALE GENOMIC DNA]</scope>
    <source>
        <strain evidence="4">Z151</strain>
    </source>
</reference>
<dbReference type="AlphaFoldDB" id="A0A9X6NEV4"/>
<dbReference type="Proteomes" id="UP000192578">
    <property type="component" value="Unassembled WGS sequence"/>
</dbReference>
<proteinExistence type="predicted"/>
<dbReference type="InterPro" id="IPR016024">
    <property type="entry name" value="ARM-type_fold"/>
</dbReference>
<comment type="caution">
    <text evidence="3">The sequence shown here is derived from an EMBL/GenBank/DDBJ whole genome shotgun (WGS) entry which is preliminary data.</text>
</comment>
<dbReference type="GO" id="GO:0032367">
    <property type="term" value="P:intracellular cholesterol transport"/>
    <property type="evidence" value="ECO:0007669"/>
    <property type="project" value="InterPro"/>
</dbReference>
<dbReference type="SUPFAM" id="SSF48371">
    <property type="entry name" value="ARM repeat"/>
    <property type="match status" value="1"/>
</dbReference>
<protein>
    <submittedName>
        <fullName evidence="3">LisH domain and HEAT repeat-containing protein KIAA1468</fullName>
    </submittedName>
</protein>
<keyword evidence="4" id="KW-1185">Reference proteome</keyword>
<dbReference type="EMBL" id="MTYJ01000228">
    <property type="protein sequence ID" value="OWA51466.1"/>
    <property type="molecule type" value="Genomic_DNA"/>
</dbReference>
<dbReference type="InterPro" id="IPR011989">
    <property type="entry name" value="ARM-like"/>
</dbReference>
<feature type="coiled-coil region" evidence="1">
    <location>
        <begin position="355"/>
        <end position="382"/>
    </location>
</feature>
<keyword evidence="1" id="KW-0175">Coiled coil</keyword>
<dbReference type="GO" id="GO:0055037">
    <property type="term" value="C:recycling endosome"/>
    <property type="evidence" value="ECO:0007669"/>
    <property type="project" value="TreeGrafter"/>
</dbReference>
<dbReference type="PANTHER" id="PTHR32059:SF0">
    <property type="entry name" value="RAB11-BINDING PROTEIN RELCH"/>
    <property type="match status" value="1"/>
</dbReference>
<feature type="region of interest" description="Disordered" evidence="2">
    <location>
        <begin position="122"/>
        <end position="142"/>
    </location>
</feature>
<name>A0A9X6NEV4_HYPEX</name>
<accession>A0A9X6NEV4</accession>
<feature type="compositionally biased region" description="Polar residues" evidence="2">
    <location>
        <begin position="1"/>
        <end position="10"/>
    </location>
</feature>
<organism evidence="3 4">
    <name type="scientific">Hypsibius exemplaris</name>
    <name type="common">Freshwater tardigrade</name>
    <dbReference type="NCBI Taxonomy" id="2072580"/>
    <lineage>
        <taxon>Eukaryota</taxon>
        <taxon>Metazoa</taxon>
        <taxon>Ecdysozoa</taxon>
        <taxon>Tardigrada</taxon>
        <taxon>Eutardigrada</taxon>
        <taxon>Parachela</taxon>
        <taxon>Hypsibioidea</taxon>
        <taxon>Hypsibiidae</taxon>
        <taxon>Hypsibius</taxon>
    </lineage>
</organism>
<feature type="compositionally biased region" description="Pro residues" evidence="2">
    <location>
        <begin position="330"/>
        <end position="344"/>
    </location>
</feature>
<feature type="region of interest" description="Disordered" evidence="2">
    <location>
        <begin position="308"/>
        <end position="350"/>
    </location>
</feature>
<dbReference type="OrthoDB" id="1695393at2759"/>
<feature type="region of interest" description="Disordered" evidence="2">
    <location>
        <begin position="195"/>
        <end position="215"/>
    </location>
</feature>
<dbReference type="Gene3D" id="1.25.10.10">
    <property type="entry name" value="Leucine-rich Repeat Variant"/>
    <property type="match status" value="2"/>
</dbReference>
<gene>
    <name evidence="3" type="ORF">BV898_15947</name>
</gene>
<dbReference type="PANTHER" id="PTHR32059">
    <property type="entry name" value="RAB11-BINDING PROTEIN RELCH"/>
    <property type="match status" value="1"/>
</dbReference>
<dbReference type="InterPro" id="IPR006594">
    <property type="entry name" value="LisH"/>
</dbReference>
<evidence type="ECO:0000313" key="3">
    <source>
        <dbReference type="EMBL" id="OWA51466.1"/>
    </source>
</evidence>
<dbReference type="PROSITE" id="PS50896">
    <property type="entry name" value="LISH"/>
    <property type="match status" value="1"/>
</dbReference>
<evidence type="ECO:0000313" key="4">
    <source>
        <dbReference type="Proteomes" id="UP000192578"/>
    </source>
</evidence>